<dbReference type="PANTHER" id="PTHR28256:SF1">
    <property type="entry name" value="RIBONUCLEASES P_MRP PROTEIN SUBUNIT POP7"/>
    <property type="match status" value="1"/>
</dbReference>
<protein>
    <submittedName>
        <fullName evidence="4">Uncharacterized protein</fullName>
    </submittedName>
</protein>
<evidence type="ECO:0000313" key="5">
    <source>
        <dbReference type="Proteomes" id="UP001498771"/>
    </source>
</evidence>
<evidence type="ECO:0000256" key="3">
    <source>
        <dbReference type="ARBA" id="ARBA00023242"/>
    </source>
</evidence>
<sequence length="156" mass="17354">MPRICKRPAPLHIQKEKPDFFHDGVKYDVAGVVYVIARSPFISLLKRSNEIVKRLHAPPSKSKKGQSKKVVTLVGLGEAIPKTLSLGLRYKEMGYKIIITTDIVKVQDEILFLNWSEDTRGAMATKNRSVSRVEIAVSLGDETKKISQKTASLAPP</sequence>
<evidence type="ECO:0000313" key="4">
    <source>
        <dbReference type="EMBL" id="KAK7205017.1"/>
    </source>
</evidence>
<organism evidence="4 5">
    <name type="scientific">Myxozyma melibiosi</name>
    <dbReference type="NCBI Taxonomy" id="54550"/>
    <lineage>
        <taxon>Eukaryota</taxon>
        <taxon>Fungi</taxon>
        <taxon>Dikarya</taxon>
        <taxon>Ascomycota</taxon>
        <taxon>Saccharomycotina</taxon>
        <taxon>Lipomycetes</taxon>
        <taxon>Lipomycetales</taxon>
        <taxon>Lipomycetaceae</taxon>
        <taxon>Myxozyma</taxon>
    </lineage>
</organism>
<dbReference type="InterPro" id="IPR014612">
    <property type="entry name" value="Pop7/Rpp20"/>
</dbReference>
<comment type="caution">
    <text evidence="4">The sequence shown here is derived from an EMBL/GenBank/DDBJ whole genome shotgun (WGS) entry which is preliminary data.</text>
</comment>
<dbReference type="Gene3D" id="3.30.110.20">
    <property type="entry name" value="Alba-like domain"/>
    <property type="match status" value="1"/>
</dbReference>
<keyword evidence="3" id="KW-0539">Nucleus</keyword>
<dbReference type="InterPro" id="IPR020241">
    <property type="entry name" value="RNase_P/MRP_Pop7_fungi"/>
</dbReference>
<name>A0ABR1F5C9_9ASCO</name>
<keyword evidence="5" id="KW-1185">Reference proteome</keyword>
<dbReference type="Pfam" id="PF12328">
    <property type="entry name" value="Rpp20"/>
    <property type="match status" value="1"/>
</dbReference>
<dbReference type="GeneID" id="90038189"/>
<dbReference type="EMBL" id="JBBJBU010000006">
    <property type="protein sequence ID" value="KAK7205017.1"/>
    <property type="molecule type" value="Genomic_DNA"/>
</dbReference>
<gene>
    <name evidence="4" type="ORF">BZA70DRAFT_278866</name>
</gene>
<comment type="subcellular location">
    <subcellularLocation>
        <location evidence="1">Nucleus</location>
    </subcellularLocation>
</comment>
<keyword evidence="2" id="KW-0819">tRNA processing</keyword>
<dbReference type="RefSeq" id="XP_064768050.1">
    <property type="nucleotide sequence ID" value="XM_064912677.1"/>
</dbReference>
<evidence type="ECO:0000256" key="1">
    <source>
        <dbReference type="ARBA" id="ARBA00004123"/>
    </source>
</evidence>
<dbReference type="PANTHER" id="PTHR28256">
    <property type="entry name" value="RIBONUCLEASES P/MRP PROTEIN SUBUNIT POP7"/>
    <property type="match status" value="1"/>
</dbReference>
<proteinExistence type="predicted"/>
<dbReference type="InterPro" id="IPR036882">
    <property type="entry name" value="Alba-like_dom_sf"/>
</dbReference>
<accession>A0ABR1F5C9</accession>
<dbReference type="Proteomes" id="UP001498771">
    <property type="component" value="Unassembled WGS sequence"/>
</dbReference>
<reference evidence="4 5" key="1">
    <citation type="submission" date="2024-03" db="EMBL/GenBank/DDBJ databases">
        <title>Genome-scale model development and genomic sequencing of the oleaginous clade Lipomyces.</title>
        <authorList>
            <consortium name="Lawrence Berkeley National Laboratory"/>
            <person name="Czajka J.J."/>
            <person name="Han Y."/>
            <person name="Kim J."/>
            <person name="Mondo S.J."/>
            <person name="Hofstad B.A."/>
            <person name="Robles A."/>
            <person name="Haridas S."/>
            <person name="Riley R."/>
            <person name="LaButti K."/>
            <person name="Pangilinan J."/>
            <person name="Andreopoulos W."/>
            <person name="Lipzen A."/>
            <person name="Yan J."/>
            <person name="Wang M."/>
            <person name="Ng V."/>
            <person name="Grigoriev I.V."/>
            <person name="Spatafora J.W."/>
            <person name="Magnuson J.K."/>
            <person name="Baker S.E."/>
            <person name="Pomraning K.R."/>
        </authorList>
    </citation>
    <scope>NUCLEOTIDE SEQUENCE [LARGE SCALE GENOMIC DNA]</scope>
    <source>
        <strain evidence="4 5">Phaff 52-87</strain>
    </source>
</reference>
<evidence type="ECO:0000256" key="2">
    <source>
        <dbReference type="ARBA" id="ARBA00022694"/>
    </source>
</evidence>